<dbReference type="Proteomes" id="UP001454036">
    <property type="component" value="Unassembled WGS sequence"/>
</dbReference>
<sequence>MGSLRPNSPPPENVASNYRIYLSFCPKDPLQMSNLIECYDPRTNSFHKVTTIPGLEQNYAMKDFAMIALGDSIYVIGGRLCHKEFDTPDMSYYEVVSSVLRYNVVTDTWSKCADLITPRINFACTVHENKIFIAGGQTTFHSVKGTSSAEFYDPALNEWKSLPNMSTLRYKCVAVSWRGKIHVVGGFAEKENTSNDPQQGQIFAMERSSAEVFDTENNKWDLDARMWELDIPPNQIVPIGDKLYSSGDCYKAWKGHIEVYDAKLKIWSDVDGSNFDYLLSPSNSCEASDDDDENSGRLVYLTMAPIGNYLCFLAGYNMPGAASGMRSEVHVFNTSSNENQWRSLEPIYDEGSEKLLCCHCCVLQQAS</sequence>
<dbReference type="PANTHER" id="PTHR47365:SF2">
    <property type="entry name" value="KELCH-LIKE PROTEIN 23"/>
    <property type="match status" value="1"/>
</dbReference>
<dbReference type="PANTHER" id="PTHR47365">
    <property type="entry name" value="PLANT PROTEIN, PUTATIVE-RELATED"/>
    <property type="match status" value="1"/>
</dbReference>
<dbReference type="AlphaFoldDB" id="A0AAV3RSW0"/>
<dbReference type="InterPro" id="IPR006652">
    <property type="entry name" value="Kelch_1"/>
</dbReference>
<name>A0AAV3RSW0_LITER</name>
<comment type="caution">
    <text evidence="1">The sequence shown here is derived from an EMBL/GenBank/DDBJ whole genome shotgun (WGS) entry which is preliminary data.</text>
</comment>
<dbReference type="SMART" id="SM00612">
    <property type="entry name" value="Kelch"/>
    <property type="match status" value="2"/>
</dbReference>
<dbReference type="Pfam" id="PF01344">
    <property type="entry name" value="Kelch_1"/>
    <property type="match status" value="2"/>
</dbReference>
<gene>
    <name evidence="1" type="ORF">LIER_30251</name>
</gene>
<protein>
    <submittedName>
        <fullName evidence="1">Uncharacterized protein</fullName>
    </submittedName>
</protein>
<proteinExistence type="predicted"/>
<accession>A0AAV3RSW0</accession>
<dbReference type="InterPro" id="IPR015915">
    <property type="entry name" value="Kelch-typ_b-propeller"/>
</dbReference>
<dbReference type="Gene3D" id="2.120.10.80">
    <property type="entry name" value="Kelch-type beta propeller"/>
    <property type="match status" value="1"/>
</dbReference>
<dbReference type="SUPFAM" id="SSF117281">
    <property type="entry name" value="Kelch motif"/>
    <property type="match status" value="1"/>
</dbReference>
<reference evidence="1 2" key="1">
    <citation type="submission" date="2024-01" db="EMBL/GenBank/DDBJ databases">
        <title>The complete chloroplast genome sequence of Lithospermum erythrorhizon: insights into the phylogenetic relationship among Boraginaceae species and the maternal lineages of purple gromwells.</title>
        <authorList>
            <person name="Okada T."/>
            <person name="Watanabe K."/>
        </authorList>
    </citation>
    <scope>NUCLEOTIDE SEQUENCE [LARGE SCALE GENOMIC DNA]</scope>
</reference>
<dbReference type="EMBL" id="BAABME010010738">
    <property type="protein sequence ID" value="GAA0181527.1"/>
    <property type="molecule type" value="Genomic_DNA"/>
</dbReference>
<keyword evidence="2" id="KW-1185">Reference proteome</keyword>
<evidence type="ECO:0000313" key="2">
    <source>
        <dbReference type="Proteomes" id="UP001454036"/>
    </source>
</evidence>
<evidence type="ECO:0000313" key="1">
    <source>
        <dbReference type="EMBL" id="GAA0181527.1"/>
    </source>
</evidence>
<organism evidence="1 2">
    <name type="scientific">Lithospermum erythrorhizon</name>
    <name type="common">Purple gromwell</name>
    <name type="synonym">Lithospermum officinale var. erythrorhizon</name>
    <dbReference type="NCBI Taxonomy" id="34254"/>
    <lineage>
        <taxon>Eukaryota</taxon>
        <taxon>Viridiplantae</taxon>
        <taxon>Streptophyta</taxon>
        <taxon>Embryophyta</taxon>
        <taxon>Tracheophyta</taxon>
        <taxon>Spermatophyta</taxon>
        <taxon>Magnoliopsida</taxon>
        <taxon>eudicotyledons</taxon>
        <taxon>Gunneridae</taxon>
        <taxon>Pentapetalae</taxon>
        <taxon>asterids</taxon>
        <taxon>lamiids</taxon>
        <taxon>Boraginales</taxon>
        <taxon>Boraginaceae</taxon>
        <taxon>Boraginoideae</taxon>
        <taxon>Lithospermeae</taxon>
        <taxon>Lithospermum</taxon>
    </lineage>
</organism>